<dbReference type="RefSeq" id="XP_009227832.1">
    <property type="nucleotide sequence ID" value="XM_009229568.1"/>
</dbReference>
<dbReference type="HOGENOM" id="CLU_014181_0_0_1"/>
<organism evidence="2">
    <name type="scientific">Gaeumannomyces tritici (strain R3-111a-1)</name>
    <name type="common">Wheat and barley take-all root rot fungus</name>
    <name type="synonym">Gaeumannomyces graminis var. tritici</name>
    <dbReference type="NCBI Taxonomy" id="644352"/>
    <lineage>
        <taxon>Eukaryota</taxon>
        <taxon>Fungi</taxon>
        <taxon>Dikarya</taxon>
        <taxon>Ascomycota</taxon>
        <taxon>Pezizomycotina</taxon>
        <taxon>Sordariomycetes</taxon>
        <taxon>Sordariomycetidae</taxon>
        <taxon>Magnaporthales</taxon>
        <taxon>Magnaporthaceae</taxon>
        <taxon>Gaeumannomyces</taxon>
    </lineage>
</organism>
<evidence type="ECO:0000313" key="3">
    <source>
        <dbReference type="EnsemblFungi" id="EJT70654"/>
    </source>
</evidence>
<evidence type="ECO:0000313" key="4">
    <source>
        <dbReference type="Proteomes" id="UP000006039"/>
    </source>
</evidence>
<dbReference type="eggNOG" id="ENOG502SIXR">
    <property type="taxonomic scope" value="Eukaryota"/>
</dbReference>
<dbReference type="AlphaFoldDB" id="J3PDV4"/>
<dbReference type="GeneID" id="20352135"/>
<name>J3PDV4_GAET3</name>
<evidence type="ECO:0008006" key="5">
    <source>
        <dbReference type="Google" id="ProtNLM"/>
    </source>
</evidence>
<feature type="region of interest" description="Disordered" evidence="1">
    <location>
        <begin position="49"/>
        <end position="71"/>
    </location>
</feature>
<feature type="compositionally biased region" description="Polar residues" evidence="1">
    <location>
        <begin position="327"/>
        <end position="356"/>
    </location>
</feature>
<evidence type="ECO:0000256" key="1">
    <source>
        <dbReference type="SAM" id="MobiDB-lite"/>
    </source>
</evidence>
<reference evidence="3" key="5">
    <citation type="submission" date="2018-04" db="UniProtKB">
        <authorList>
            <consortium name="EnsemblFungi"/>
        </authorList>
    </citation>
    <scope>IDENTIFICATION</scope>
    <source>
        <strain evidence="3">R3-111a-1</strain>
    </source>
</reference>
<dbReference type="InterPro" id="IPR012677">
    <property type="entry name" value="Nucleotide-bd_a/b_plait_sf"/>
</dbReference>
<dbReference type="Proteomes" id="UP000006039">
    <property type="component" value="Unassembled WGS sequence"/>
</dbReference>
<feature type="region of interest" description="Disordered" evidence="1">
    <location>
        <begin position="181"/>
        <end position="214"/>
    </location>
</feature>
<accession>J3PDV4</accession>
<dbReference type="STRING" id="644352.J3PDV4"/>
<keyword evidence="4" id="KW-1185">Reference proteome</keyword>
<dbReference type="VEuPathDB" id="FungiDB:GGTG_11677"/>
<sequence>MAPLILHNVPDDELYVGEDGKKRPYAMVFPQHEGHAAALRGRRAVVAETGSFGRSARRSRSKTATPARREDPTLAAADAVFKGWFANQNKAKEGEDGPAAAAQKQRKASGELPMATGDDAPATASTARFEQQRVPVEVILRGYRSSRQQYAAIDHYEQLAGMICEDYARDPPAENRRYRSELRDAARGSSSLAPGGGRISGRRRALTPEERARVNRADSGEHWVKVTFESAAAADRAMSVSPQRVLGHLVYCEPYHSMPPAAGDIAVPDMIGNAGELLAGAAAASGSRFQSRGTSRTEPGGGGGGGTSSSAPKPYSSLGLPGDFPPSVTSMPSSRTMDTGTLDSFTESMTVSSATATGREAPARQRVSSASPRAGDDGLYCRTIPTVPRAKLRPAEQALLPQQSLAQRVINIVPFIKWFSGSMIGNEVPRTDLGDFDWDKASLYWKVIWWLDSTFRLFGGEIVSADKDD</sequence>
<dbReference type="Gene3D" id="3.30.70.330">
    <property type="match status" value="1"/>
</dbReference>
<reference evidence="2" key="3">
    <citation type="submission" date="2010-09" db="EMBL/GenBank/DDBJ databases">
        <title>Annotation of Gaeumannomyces graminis var. tritici R3-111a-1.</title>
        <authorList>
            <consortium name="The Broad Institute Genome Sequencing Platform"/>
            <person name="Ma L.-J."/>
            <person name="Dead R."/>
            <person name="Young S.K."/>
            <person name="Zeng Q."/>
            <person name="Gargeya S."/>
            <person name="Fitzgerald M."/>
            <person name="Haas B."/>
            <person name="Abouelleil A."/>
            <person name="Alvarado L."/>
            <person name="Arachchi H.M."/>
            <person name="Berlin A."/>
            <person name="Brown A."/>
            <person name="Chapman S.B."/>
            <person name="Chen Z."/>
            <person name="Dunbar C."/>
            <person name="Freedman E."/>
            <person name="Gearin G."/>
            <person name="Gellesch M."/>
            <person name="Goldberg J."/>
            <person name="Griggs A."/>
            <person name="Gujja S."/>
            <person name="Heiman D."/>
            <person name="Howarth C."/>
            <person name="Larson L."/>
            <person name="Lui A."/>
            <person name="MacDonald P.J.P."/>
            <person name="Mehta T."/>
            <person name="Montmayeur A."/>
            <person name="Murphy C."/>
            <person name="Neiman D."/>
            <person name="Pearson M."/>
            <person name="Priest M."/>
            <person name="Roberts A."/>
            <person name="Saif S."/>
            <person name="Shea T."/>
            <person name="Shenoy N."/>
            <person name="Sisk P."/>
            <person name="Stolte C."/>
            <person name="Sykes S."/>
            <person name="Yandava C."/>
            <person name="Wortman J."/>
            <person name="Nusbaum C."/>
            <person name="Birren B."/>
        </authorList>
    </citation>
    <scope>NUCLEOTIDE SEQUENCE</scope>
    <source>
        <strain evidence="2">R3-111a-1</strain>
    </source>
</reference>
<dbReference type="OrthoDB" id="8033832at2759"/>
<evidence type="ECO:0000313" key="2">
    <source>
        <dbReference type="EMBL" id="EJT70654.1"/>
    </source>
</evidence>
<dbReference type="EnsemblFungi" id="EJT70654">
    <property type="protein sequence ID" value="EJT70654"/>
    <property type="gene ID" value="GGTG_11677"/>
</dbReference>
<feature type="region of interest" description="Disordered" evidence="1">
    <location>
        <begin position="285"/>
        <end position="374"/>
    </location>
</feature>
<reference evidence="4" key="1">
    <citation type="submission" date="2010-07" db="EMBL/GenBank/DDBJ databases">
        <title>The genome sequence of Gaeumannomyces graminis var. tritici strain R3-111a-1.</title>
        <authorList>
            <consortium name="The Broad Institute Genome Sequencing Platform"/>
            <person name="Ma L.-J."/>
            <person name="Dead R."/>
            <person name="Young S."/>
            <person name="Zeng Q."/>
            <person name="Koehrsen M."/>
            <person name="Alvarado L."/>
            <person name="Berlin A."/>
            <person name="Chapman S.B."/>
            <person name="Chen Z."/>
            <person name="Freedman E."/>
            <person name="Gellesch M."/>
            <person name="Goldberg J."/>
            <person name="Griggs A."/>
            <person name="Gujja S."/>
            <person name="Heilman E.R."/>
            <person name="Heiman D."/>
            <person name="Hepburn T."/>
            <person name="Howarth C."/>
            <person name="Jen D."/>
            <person name="Larson L."/>
            <person name="Mehta T."/>
            <person name="Neiman D."/>
            <person name="Pearson M."/>
            <person name="Roberts A."/>
            <person name="Saif S."/>
            <person name="Shea T."/>
            <person name="Shenoy N."/>
            <person name="Sisk P."/>
            <person name="Stolte C."/>
            <person name="Sykes S."/>
            <person name="Walk T."/>
            <person name="White J."/>
            <person name="Yandava C."/>
            <person name="Haas B."/>
            <person name="Nusbaum C."/>
            <person name="Birren B."/>
        </authorList>
    </citation>
    <scope>NUCLEOTIDE SEQUENCE [LARGE SCALE GENOMIC DNA]</scope>
    <source>
        <strain evidence="4">R3-111a-1</strain>
    </source>
</reference>
<gene>
    <name evidence="3" type="primary">20352135</name>
    <name evidence="2" type="ORF">GGTG_11677</name>
</gene>
<dbReference type="EMBL" id="GL385401">
    <property type="protein sequence ID" value="EJT70654.1"/>
    <property type="molecule type" value="Genomic_DNA"/>
</dbReference>
<feature type="region of interest" description="Disordered" evidence="1">
    <location>
        <begin position="90"/>
        <end position="128"/>
    </location>
</feature>
<reference evidence="3" key="4">
    <citation type="journal article" date="2015" name="G3 (Bethesda)">
        <title>Genome sequences of three phytopathogenic species of the Magnaporthaceae family of fungi.</title>
        <authorList>
            <person name="Okagaki L.H."/>
            <person name="Nunes C.C."/>
            <person name="Sailsbery J."/>
            <person name="Clay B."/>
            <person name="Brown D."/>
            <person name="John T."/>
            <person name="Oh Y."/>
            <person name="Young N."/>
            <person name="Fitzgerald M."/>
            <person name="Haas B.J."/>
            <person name="Zeng Q."/>
            <person name="Young S."/>
            <person name="Adiconis X."/>
            <person name="Fan L."/>
            <person name="Levin J.Z."/>
            <person name="Mitchell T.K."/>
            <person name="Okubara P.A."/>
            <person name="Farman M.L."/>
            <person name="Kohn L.M."/>
            <person name="Birren B."/>
            <person name="Ma L.-J."/>
            <person name="Dean R.A."/>
        </authorList>
    </citation>
    <scope>NUCLEOTIDE SEQUENCE</scope>
    <source>
        <strain evidence="3">R3-111a-1</strain>
    </source>
</reference>
<feature type="compositionally biased region" description="Low complexity" evidence="1">
    <location>
        <begin position="285"/>
        <end position="298"/>
    </location>
</feature>
<reference evidence="2" key="2">
    <citation type="submission" date="2010-07" db="EMBL/GenBank/DDBJ databases">
        <authorList>
            <consortium name="The Broad Institute Genome Sequencing Platform"/>
            <consortium name="Broad Institute Genome Sequencing Center for Infectious Disease"/>
            <person name="Ma L.-J."/>
            <person name="Dead R."/>
            <person name="Young S."/>
            <person name="Zeng Q."/>
            <person name="Koehrsen M."/>
            <person name="Alvarado L."/>
            <person name="Berlin A."/>
            <person name="Chapman S.B."/>
            <person name="Chen Z."/>
            <person name="Freedman E."/>
            <person name="Gellesch M."/>
            <person name="Goldberg J."/>
            <person name="Griggs A."/>
            <person name="Gujja S."/>
            <person name="Heilman E.R."/>
            <person name="Heiman D."/>
            <person name="Hepburn T."/>
            <person name="Howarth C."/>
            <person name="Jen D."/>
            <person name="Larson L."/>
            <person name="Mehta T."/>
            <person name="Neiman D."/>
            <person name="Pearson M."/>
            <person name="Roberts A."/>
            <person name="Saif S."/>
            <person name="Shea T."/>
            <person name="Shenoy N."/>
            <person name="Sisk P."/>
            <person name="Stolte C."/>
            <person name="Sykes S."/>
            <person name="Walk T."/>
            <person name="White J."/>
            <person name="Yandava C."/>
            <person name="Haas B."/>
            <person name="Nusbaum C."/>
            <person name="Birren B."/>
        </authorList>
    </citation>
    <scope>NUCLEOTIDE SEQUENCE</scope>
    <source>
        <strain evidence="2">R3-111a-1</strain>
    </source>
</reference>
<protein>
    <recommendedName>
        <fullName evidence="5">Nucleoporin NUP53</fullName>
    </recommendedName>
</protein>
<proteinExistence type="predicted"/>